<dbReference type="GO" id="GO:0005886">
    <property type="term" value="C:plasma membrane"/>
    <property type="evidence" value="ECO:0007669"/>
    <property type="project" value="UniProtKB-SubCell"/>
</dbReference>
<dbReference type="AlphaFoldDB" id="E8Q747"/>
<dbReference type="GO" id="GO:0050136">
    <property type="term" value="F:NADH dehydrogenase (quinone) (non-electrogenic) activity"/>
    <property type="evidence" value="ECO:0007669"/>
    <property type="project" value="UniProtKB-UniRule"/>
</dbReference>
<dbReference type="PANTHER" id="PTHR11434">
    <property type="entry name" value="NADH-UBIQUINONE OXIDOREDUCTASE SUBUNIT ND4L"/>
    <property type="match status" value="1"/>
</dbReference>
<keyword evidence="13" id="KW-0997">Cell inner membrane</keyword>
<dbReference type="InterPro" id="IPR039428">
    <property type="entry name" value="NUOK/Mnh_C1-like"/>
</dbReference>
<reference evidence="14 15" key="1">
    <citation type="journal article" date="2010" name="BMC Genomics">
        <title>Unprecedented loss of ammonia assimilation capability in a urease-encoding bacterial mutualist.</title>
        <authorList>
            <person name="Williams L.E."/>
            <person name="Wernegreen J.J."/>
        </authorList>
    </citation>
    <scope>NUCLEOTIDE SEQUENCE [LARGE SCALE GENOMIC DNA]</scope>
    <source>
        <strain evidence="14 15">BVAF</strain>
    </source>
</reference>
<evidence type="ECO:0000256" key="11">
    <source>
        <dbReference type="ARBA" id="ARBA00023075"/>
    </source>
</evidence>
<dbReference type="NCBIfam" id="NF004319">
    <property type="entry name" value="PRK05715.1-1"/>
    <property type="match status" value="1"/>
</dbReference>
<keyword evidence="7 13" id="KW-0874">Quinone</keyword>
<evidence type="ECO:0000256" key="2">
    <source>
        <dbReference type="ARBA" id="ARBA00004141"/>
    </source>
</evidence>
<evidence type="ECO:0000256" key="4">
    <source>
        <dbReference type="ARBA" id="ARBA00022448"/>
    </source>
</evidence>
<keyword evidence="5 13" id="KW-1003">Cell membrane</keyword>
<comment type="similarity">
    <text evidence="3 13">Belongs to the complex I subunit 4L family.</text>
</comment>
<evidence type="ECO:0000256" key="6">
    <source>
        <dbReference type="ARBA" id="ARBA00022692"/>
    </source>
</evidence>
<feature type="transmembrane region" description="Helical" evidence="13">
    <location>
        <begin position="60"/>
        <end position="81"/>
    </location>
</feature>
<dbReference type="NCBIfam" id="NF004320">
    <property type="entry name" value="PRK05715.1-2"/>
    <property type="match status" value="1"/>
</dbReference>
<keyword evidence="15" id="KW-1185">Reference proteome</keyword>
<keyword evidence="11 13" id="KW-0830">Ubiquinone</keyword>
<dbReference type="Pfam" id="PF00420">
    <property type="entry name" value="Oxidored_q2"/>
    <property type="match status" value="1"/>
</dbReference>
<dbReference type="KEGG" id="bva:BVAF_485"/>
<evidence type="ECO:0000256" key="7">
    <source>
        <dbReference type="ARBA" id="ARBA00022719"/>
    </source>
</evidence>
<evidence type="ECO:0000256" key="10">
    <source>
        <dbReference type="ARBA" id="ARBA00023027"/>
    </source>
</evidence>
<dbReference type="Gene3D" id="1.10.287.3510">
    <property type="match status" value="1"/>
</dbReference>
<organism evidence="14 15">
    <name type="scientific">Blochmanniella vafra (strain BVAF)</name>
    <dbReference type="NCBI Taxonomy" id="859654"/>
    <lineage>
        <taxon>Bacteria</taxon>
        <taxon>Pseudomonadati</taxon>
        <taxon>Pseudomonadota</taxon>
        <taxon>Gammaproteobacteria</taxon>
        <taxon>Enterobacterales</taxon>
        <taxon>Enterobacteriaceae</taxon>
        <taxon>ant endosymbionts</taxon>
        <taxon>Candidatus Blochmanniella</taxon>
    </lineage>
</organism>
<evidence type="ECO:0000256" key="12">
    <source>
        <dbReference type="ARBA" id="ARBA00023136"/>
    </source>
</evidence>
<evidence type="ECO:0000256" key="3">
    <source>
        <dbReference type="ARBA" id="ARBA00010519"/>
    </source>
</evidence>
<proteinExistence type="inferred from homology"/>
<protein>
    <recommendedName>
        <fullName evidence="13">NADH-quinone oxidoreductase subunit K</fullName>
        <ecNumber evidence="13">7.1.1.-</ecNumber>
    </recommendedName>
    <alternativeName>
        <fullName evidence="13">NADH dehydrogenase I subunit K</fullName>
    </alternativeName>
    <alternativeName>
        <fullName evidence="13">NDH-1 subunit K</fullName>
    </alternativeName>
</protein>
<keyword evidence="4 13" id="KW-0813">Transport</keyword>
<feature type="transmembrane region" description="Helical" evidence="13">
    <location>
        <begin position="6"/>
        <end position="24"/>
    </location>
</feature>
<comment type="catalytic activity">
    <reaction evidence="13">
        <text>a quinone + NADH + 5 H(+)(in) = a quinol + NAD(+) + 4 H(+)(out)</text>
        <dbReference type="Rhea" id="RHEA:57888"/>
        <dbReference type="ChEBI" id="CHEBI:15378"/>
        <dbReference type="ChEBI" id="CHEBI:24646"/>
        <dbReference type="ChEBI" id="CHEBI:57540"/>
        <dbReference type="ChEBI" id="CHEBI:57945"/>
        <dbReference type="ChEBI" id="CHEBI:132124"/>
    </reaction>
</comment>
<dbReference type="EMBL" id="CP002189">
    <property type="protein sequence ID" value="ADV33871.1"/>
    <property type="molecule type" value="Genomic_DNA"/>
</dbReference>
<evidence type="ECO:0000256" key="8">
    <source>
        <dbReference type="ARBA" id="ARBA00022967"/>
    </source>
</evidence>
<dbReference type="STRING" id="859654.BVAF_485"/>
<evidence type="ECO:0000313" key="14">
    <source>
        <dbReference type="EMBL" id="ADV33871.1"/>
    </source>
</evidence>
<keyword evidence="12 13" id="KW-0472">Membrane</keyword>
<sequence>MIPLSHGLSLSIILFVLGLLGVIIKKNFFFMLLGLEIVINSAALAFVVVGTYLGQEYGQIMYMLIITVAASESAVSLALLLHLYRRYGTLNTDEII</sequence>
<evidence type="ECO:0000256" key="5">
    <source>
        <dbReference type="ARBA" id="ARBA00022475"/>
    </source>
</evidence>
<dbReference type="Proteomes" id="UP000007464">
    <property type="component" value="Chromosome"/>
</dbReference>
<gene>
    <name evidence="13 14" type="primary">nuoK</name>
    <name evidence="14" type="ordered locus">BVAF_485</name>
</gene>
<evidence type="ECO:0000256" key="9">
    <source>
        <dbReference type="ARBA" id="ARBA00022989"/>
    </source>
</evidence>
<dbReference type="OrthoDB" id="9801357at2"/>
<name>E8Q747_BLOVB</name>
<dbReference type="GO" id="GO:0030964">
    <property type="term" value="C:NADH dehydrogenase complex"/>
    <property type="evidence" value="ECO:0007669"/>
    <property type="project" value="TreeGrafter"/>
</dbReference>
<keyword evidence="10 13" id="KW-0520">NAD</keyword>
<dbReference type="FunFam" id="1.10.287.3510:FF:000001">
    <property type="entry name" value="NADH-quinone oxidoreductase subunit K"/>
    <property type="match status" value="1"/>
</dbReference>
<dbReference type="HOGENOM" id="CLU_144724_0_1_6"/>
<dbReference type="GO" id="GO:0042773">
    <property type="term" value="P:ATP synthesis coupled electron transport"/>
    <property type="evidence" value="ECO:0007669"/>
    <property type="project" value="InterPro"/>
</dbReference>
<keyword evidence="8 13" id="KW-1278">Translocase</keyword>
<evidence type="ECO:0000313" key="15">
    <source>
        <dbReference type="Proteomes" id="UP000007464"/>
    </source>
</evidence>
<evidence type="ECO:0000256" key="13">
    <source>
        <dbReference type="HAMAP-Rule" id="MF_01456"/>
    </source>
</evidence>
<feature type="transmembrane region" description="Helical" evidence="13">
    <location>
        <begin position="31"/>
        <end position="54"/>
    </location>
</feature>
<comment type="subunit">
    <text evidence="13">NDH-1 is composed of 13 different subunits. Subunits NuoA, H, J, K, L, M, N constitute the membrane sector of the complex.</text>
</comment>
<keyword evidence="6 13" id="KW-0812">Transmembrane</keyword>
<dbReference type="RefSeq" id="WP_013516796.1">
    <property type="nucleotide sequence ID" value="NC_014909.2"/>
</dbReference>
<dbReference type="InterPro" id="IPR001133">
    <property type="entry name" value="NADH_UbQ_OxRdtase_chain4L/K"/>
</dbReference>
<keyword evidence="9 13" id="KW-1133">Transmembrane helix</keyword>
<dbReference type="GO" id="GO:0048038">
    <property type="term" value="F:quinone binding"/>
    <property type="evidence" value="ECO:0007669"/>
    <property type="project" value="UniProtKB-KW"/>
</dbReference>
<dbReference type="HAMAP" id="MF_01456">
    <property type="entry name" value="NDH1_NuoK"/>
    <property type="match status" value="1"/>
</dbReference>
<dbReference type="EC" id="7.1.1.-" evidence="13"/>
<dbReference type="PANTHER" id="PTHR11434:SF16">
    <property type="entry name" value="NADH-UBIQUINONE OXIDOREDUCTASE CHAIN 4L"/>
    <property type="match status" value="1"/>
</dbReference>
<comment type="function">
    <text evidence="1 13">NDH-1 shuttles electrons from NADH, via FMN and iron-sulfur (Fe-S) centers, to quinones in the respiratory chain. The immediate electron acceptor for the enzyme in this species is believed to be ubiquinone. Couples the redox reaction to proton translocation (for every two electrons transferred, four hydrogen ions are translocated across the cytoplasmic membrane), and thus conserves the redox energy in a proton gradient.</text>
</comment>
<evidence type="ECO:0000256" key="1">
    <source>
        <dbReference type="ARBA" id="ARBA00002378"/>
    </source>
</evidence>
<accession>E8Q747</accession>
<comment type="subcellular location">
    <subcellularLocation>
        <location evidence="13">Cell inner membrane</location>
        <topology evidence="13">Multi-pass membrane protein</topology>
    </subcellularLocation>
    <subcellularLocation>
        <location evidence="2">Membrane</location>
        <topology evidence="2">Multi-pass membrane protein</topology>
    </subcellularLocation>
</comment>